<keyword evidence="3" id="KW-1185">Reference proteome</keyword>
<protein>
    <submittedName>
        <fullName evidence="2">Uncharacterized protein</fullName>
    </submittedName>
</protein>
<sequence length="173" mass="19163">MIMQLALKEKQAIAYAVADAFITQLQQLRQKVEKEREKNDNNRVDPAALRKIVSEAVAKVVEEKVARAVEEVRKEVQEVRREVQEKGGVPAAPAATTARARSWAAVATGETELPMKKIPGRLNREILVGLTTVDKVKFRIPTIAGVTRATALVTLTSQEEARKACEHGVVWRT</sequence>
<reference evidence="2" key="1">
    <citation type="journal article" date="2023" name="Mol. Phylogenet. Evol.">
        <title>Genome-scale phylogeny and comparative genomics of the fungal order Sordariales.</title>
        <authorList>
            <person name="Hensen N."/>
            <person name="Bonometti L."/>
            <person name="Westerberg I."/>
            <person name="Brannstrom I.O."/>
            <person name="Guillou S."/>
            <person name="Cros-Aarteil S."/>
            <person name="Calhoun S."/>
            <person name="Haridas S."/>
            <person name="Kuo A."/>
            <person name="Mondo S."/>
            <person name="Pangilinan J."/>
            <person name="Riley R."/>
            <person name="LaButti K."/>
            <person name="Andreopoulos B."/>
            <person name="Lipzen A."/>
            <person name="Chen C."/>
            <person name="Yan M."/>
            <person name="Daum C."/>
            <person name="Ng V."/>
            <person name="Clum A."/>
            <person name="Steindorff A."/>
            <person name="Ohm R.A."/>
            <person name="Martin F."/>
            <person name="Silar P."/>
            <person name="Natvig D.O."/>
            <person name="Lalanne C."/>
            <person name="Gautier V."/>
            <person name="Ament-Velasquez S.L."/>
            <person name="Kruys A."/>
            <person name="Hutchinson M.I."/>
            <person name="Powell A.J."/>
            <person name="Barry K."/>
            <person name="Miller A.N."/>
            <person name="Grigoriev I.V."/>
            <person name="Debuchy R."/>
            <person name="Gladieux P."/>
            <person name="Hiltunen Thoren M."/>
            <person name="Johannesson H."/>
        </authorList>
    </citation>
    <scope>NUCLEOTIDE SEQUENCE</scope>
    <source>
        <strain evidence="2">CBS 731.68</strain>
    </source>
</reference>
<evidence type="ECO:0000256" key="1">
    <source>
        <dbReference type="SAM" id="Coils"/>
    </source>
</evidence>
<dbReference type="RefSeq" id="XP_062644172.1">
    <property type="nucleotide sequence ID" value="XM_062791446.1"/>
</dbReference>
<dbReference type="AlphaFoldDB" id="A0AAN6TUD0"/>
<dbReference type="EMBL" id="MU853239">
    <property type="protein sequence ID" value="KAK4120401.1"/>
    <property type="molecule type" value="Genomic_DNA"/>
</dbReference>
<reference evidence="2" key="2">
    <citation type="submission" date="2023-05" db="EMBL/GenBank/DDBJ databases">
        <authorList>
            <consortium name="Lawrence Berkeley National Laboratory"/>
            <person name="Steindorff A."/>
            <person name="Hensen N."/>
            <person name="Bonometti L."/>
            <person name="Westerberg I."/>
            <person name="Brannstrom I.O."/>
            <person name="Guillou S."/>
            <person name="Cros-Aarteil S."/>
            <person name="Calhoun S."/>
            <person name="Haridas S."/>
            <person name="Kuo A."/>
            <person name="Mondo S."/>
            <person name="Pangilinan J."/>
            <person name="Riley R."/>
            <person name="Labutti K."/>
            <person name="Andreopoulos B."/>
            <person name="Lipzen A."/>
            <person name="Chen C."/>
            <person name="Yanf M."/>
            <person name="Daum C."/>
            <person name="Ng V."/>
            <person name="Clum A."/>
            <person name="Ohm R."/>
            <person name="Martin F."/>
            <person name="Silar P."/>
            <person name="Natvig D."/>
            <person name="Lalanne C."/>
            <person name="Gautier V."/>
            <person name="Ament-Velasquez S.L."/>
            <person name="Kruys A."/>
            <person name="Hutchinson M.I."/>
            <person name="Powell A.J."/>
            <person name="Barry K."/>
            <person name="Miller A.N."/>
            <person name="Grigoriev I.V."/>
            <person name="Debuchy R."/>
            <person name="Gladieux P."/>
            <person name="Thoren M.H."/>
            <person name="Johannesson H."/>
        </authorList>
    </citation>
    <scope>NUCLEOTIDE SEQUENCE</scope>
    <source>
        <strain evidence="2">CBS 731.68</strain>
    </source>
</reference>
<dbReference type="Proteomes" id="UP001302602">
    <property type="component" value="Unassembled WGS sequence"/>
</dbReference>
<dbReference type="GeneID" id="87828215"/>
<gene>
    <name evidence="2" type="ORF">N657DRAFT_636633</name>
</gene>
<organism evidence="2 3">
    <name type="scientific">Parathielavia appendiculata</name>
    <dbReference type="NCBI Taxonomy" id="2587402"/>
    <lineage>
        <taxon>Eukaryota</taxon>
        <taxon>Fungi</taxon>
        <taxon>Dikarya</taxon>
        <taxon>Ascomycota</taxon>
        <taxon>Pezizomycotina</taxon>
        <taxon>Sordariomycetes</taxon>
        <taxon>Sordariomycetidae</taxon>
        <taxon>Sordariales</taxon>
        <taxon>Chaetomiaceae</taxon>
        <taxon>Parathielavia</taxon>
    </lineage>
</organism>
<keyword evidence="1" id="KW-0175">Coiled coil</keyword>
<name>A0AAN6TUD0_9PEZI</name>
<accession>A0AAN6TUD0</accession>
<comment type="caution">
    <text evidence="2">The sequence shown here is derived from an EMBL/GenBank/DDBJ whole genome shotgun (WGS) entry which is preliminary data.</text>
</comment>
<evidence type="ECO:0000313" key="2">
    <source>
        <dbReference type="EMBL" id="KAK4120401.1"/>
    </source>
</evidence>
<evidence type="ECO:0000313" key="3">
    <source>
        <dbReference type="Proteomes" id="UP001302602"/>
    </source>
</evidence>
<feature type="coiled-coil region" evidence="1">
    <location>
        <begin position="18"/>
        <end position="86"/>
    </location>
</feature>
<proteinExistence type="predicted"/>